<accession>A0A368JEX6</accession>
<dbReference type="InterPro" id="IPR006311">
    <property type="entry name" value="TAT_signal"/>
</dbReference>
<evidence type="ECO:0000313" key="12">
    <source>
        <dbReference type="Proteomes" id="UP000253383"/>
    </source>
</evidence>
<protein>
    <recommendedName>
        <fullName evidence="7">mannonate dehydratase</fullName>
        <ecNumber evidence="7">4.2.1.8</ecNumber>
    </recommendedName>
</protein>
<dbReference type="NCBIfam" id="TIGR01409">
    <property type="entry name" value="TAT_signal_seq"/>
    <property type="match status" value="1"/>
</dbReference>
<dbReference type="UniPathway" id="UPA00246"/>
<keyword evidence="10" id="KW-0456">Lyase</keyword>
<reference evidence="11 12" key="1">
    <citation type="submission" date="2018-07" db="EMBL/GenBank/DDBJ databases">
        <title>Genome analysis of Larkinella rosea.</title>
        <authorList>
            <person name="Zhou Z."/>
            <person name="Wang G."/>
        </authorList>
    </citation>
    <scope>NUCLEOTIDE SEQUENCE [LARGE SCALE GENOMIC DNA]</scope>
    <source>
        <strain evidence="12">zzj9</strain>
    </source>
</reference>
<dbReference type="InterPro" id="IPR019546">
    <property type="entry name" value="TAT_signal_bac_arc"/>
</dbReference>
<sequence>METSRRDFLKKSTSLAALTVGGISSAQASEQRVGVKPAVDKAVLKDAGMQLCEAYFSGMNEQKIALTKQMAVLGAVGGINPGMVGLKDVKPWEYKAVLAVKEAWDKVGLQLRVIEGPPALGEKTKLGLAGRDEEIANFITLMKNLTQVGIDTICYNWMPVIGWYRTQNDRPGRGGALVTAFDYEAIKNLPLTQYGEVSKETLWKNLAYFLKAVIPEAEKIGMKLAMHPDDPQVDSVRGIARIMNTVDSFKRLLELYPSPSNGITMCQGNFALMGDDSPIPALIDYFGKRKKIHFVHFRNVRGDKFAFEETFHDEGIIDMYQAMKAYYAVGFKGPIRPDHVPTMYGDSNQNPGYSTIGTLYALGYTRGLMEAVSKRRT</sequence>
<evidence type="ECO:0000256" key="10">
    <source>
        <dbReference type="ARBA" id="ARBA00023239"/>
    </source>
</evidence>
<comment type="caution">
    <text evidence="11">The sequence shown here is derived from an EMBL/GenBank/DDBJ whole genome shotgun (WGS) entry which is preliminary data.</text>
</comment>
<evidence type="ECO:0000256" key="9">
    <source>
        <dbReference type="ARBA" id="ARBA00023211"/>
    </source>
</evidence>
<evidence type="ECO:0000256" key="1">
    <source>
        <dbReference type="ARBA" id="ARBA00001794"/>
    </source>
</evidence>
<dbReference type="OrthoDB" id="9780250at2"/>
<dbReference type="InterPro" id="IPR004628">
    <property type="entry name" value="Man_deHydtase"/>
</dbReference>
<dbReference type="PANTHER" id="PTHR30387">
    <property type="entry name" value="MANNONATE DEHYDRATASE"/>
    <property type="match status" value="1"/>
</dbReference>
<dbReference type="GO" id="GO:0030145">
    <property type="term" value="F:manganese ion binding"/>
    <property type="evidence" value="ECO:0007669"/>
    <property type="project" value="TreeGrafter"/>
</dbReference>
<comment type="similarity">
    <text evidence="6">Belongs to the mannonate dehydratase family.</text>
</comment>
<evidence type="ECO:0000256" key="3">
    <source>
        <dbReference type="ARBA" id="ARBA00001954"/>
    </source>
</evidence>
<keyword evidence="8" id="KW-0408">Iron</keyword>
<comment type="pathway">
    <text evidence="5">Carbohydrate metabolism; pentose and glucuronate interconversion.</text>
</comment>
<dbReference type="GO" id="GO:0042840">
    <property type="term" value="P:D-glucuronate catabolic process"/>
    <property type="evidence" value="ECO:0007669"/>
    <property type="project" value="TreeGrafter"/>
</dbReference>
<dbReference type="Gene3D" id="3.20.20.150">
    <property type="entry name" value="Divalent-metal-dependent TIM barrel enzymes"/>
    <property type="match status" value="1"/>
</dbReference>
<dbReference type="Proteomes" id="UP000253383">
    <property type="component" value="Unassembled WGS sequence"/>
</dbReference>
<gene>
    <name evidence="11" type="ORF">DUE52_30165</name>
</gene>
<evidence type="ECO:0000256" key="5">
    <source>
        <dbReference type="ARBA" id="ARBA00004892"/>
    </source>
</evidence>
<dbReference type="PANTHER" id="PTHR30387:SF2">
    <property type="entry name" value="MANNONATE DEHYDRATASE"/>
    <property type="match status" value="1"/>
</dbReference>
<dbReference type="EC" id="4.2.1.8" evidence="7"/>
<evidence type="ECO:0000256" key="4">
    <source>
        <dbReference type="ARBA" id="ARBA00002713"/>
    </source>
</evidence>
<dbReference type="RefSeq" id="WP_114409866.1">
    <property type="nucleotide sequence ID" value="NZ_QOWE01000035.1"/>
</dbReference>
<dbReference type="GO" id="GO:0008198">
    <property type="term" value="F:ferrous iron binding"/>
    <property type="evidence" value="ECO:0007669"/>
    <property type="project" value="TreeGrafter"/>
</dbReference>
<evidence type="ECO:0000313" key="11">
    <source>
        <dbReference type="EMBL" id="RCR65815.1"/>
    </source>
</evidence>
<comment type="function">
    <text evidence="4">Catalyzes the dehydration of D-mannonate.</text>
</comment>
<name>A0A368JEX6_9BACT</name>
<dbReference type="SUPFAM" id="SSF51658">
    <property type="entry name" value="Xylose isomerase-like"/>
    <property type="match status" value="1"/>
</dbReference>
<evidence type="ECO:0000256" key="7">
    <source>
        <dbReference type="ARBA" id="ARBA00012927"/>
    </source>
</evidence>
<dbReference type="PROSITE" id="PS51318">
    <property type="entry name" value="TAT"/>
    <property type="match status" value="1"/>
</dbReference>
<proteinExistence type="inferred from homology"/>
<keyword evidence="12" id="KW-1185">Reference proteome</keyword>
<dbReference type="AlphaFoldDB" id="A0A368JEX6"/>
<evidence type="ECO:0000256" key="6">
    <source>
        <dbReference type="ARBA" id="ARBA00007389"/>
    </source>
</evidence>
<dbReference type="PIRSF" id="PIRSF016049">
    <property type="entry name" value="Man_dehyd"/>
    <property type="match status" value="1"/>
</dbReference>
<comment type="cofactor">
    <cofactor evidence="2">
        <name>Mn(2+)</name>
        <dbReference type="ChEBI" id="CHEBI:29035"/>
    </cofactor>
</comment>
<dbReference type="InterPro" id="IPR036237">
    <property type="entry name" value="Xyl_isomerase-like_sf"/>
</dbReference>
<dbReference type="Pfam" id="PF03786">
    <property type="entry name" value="UxuA"/>
    <property type="match status" value="2"/>
</dbReference>
<comment type="catalytic activity">
    <reaction evidence="1">
        <text>D-mannonate = 2-dehydro-3-deoxy-D-gluconate + H2O</text>
        <dbReference type="Rhea" id="RHEA:20097"/>
        <dbReference type="ChEBI" id="CHEBI:15377"/>
        <dbReference type="ChEBI" id="CHEBI:17767"/>
        <dbReference type="ChEBI" id="CHEBI:57990"/>
        <dbReference type="EC" id="4.2.1.8"/>
    </reaction>
</comment>
<evidence type="ECO:0000256" key="2">
    <source>
        <dbReference type="ARBA" id="ARBA00001936"/>
    </source>
</evidence>
<comment type="cofactor">
    <cofactor evidence="3">
        <name>Fe(2+)</name>
        <dbReference type="ChEBI" id="CHEBI:29033"/>
    </cofactor>
</comment>
<keyword evidence="9" id="KW-0464">Manganese</keyword>
<evidence type="ECO:0000256" key="8">
    <source>
        <dbReference type="ARBA" id="ARBA00023004"/>
    </source>
</evidence>
<dbReference type="GO" id="GO:0008927">
    <property type="term" value="F:mannonate dehydratase activity"/>
    <property type="evidence" value="ECO:0007669"/>
    <property type="project" value="UniProtKB-EC"/>
</dbReference>
<organism evidence="11 12">
    <name type="scientific">Larkinella punicea</name>
    <dbReference type="NCBI Taxonomy" id="2315727"/>
    <lineage>
        <taxon>Bacteria</taxon>
        <taxon>Pseudomonadati</taxon>
        <taxon>Bacteroidota</taxon>
        <taxon>Cytophagia</taxon>
        <taxon>Cytophagales</taxon>
        <taxon>Spirosomataceae</taxon>
        <taxon>Larkinella</taxon>
    </lineage>
</organism>
<dbReference type="EMBL" id="QOWE01000035">
    <property type="protein sequence ID" value="RCR65815.1"/>
    <property type="molecule type" value="Genomic_DNA"/>
</dbReference>